<reference evidence="4" key="1">
    <citation type="submission" date="2021-02" db="EMBL/GenBank/DDBJ databases">
        <authorList>
            <person name="Nowell W R."/>
        </authorList>
    </citation>
    <scope>NUCLEOTIDE SEQUENCE</scope>
</reference>
<comment type="caution">
    <text evidence="4">The sequence shown here is derived from an EMBL/GenBank/DDBJ whole genome shotgun (WGS) entry which is preliminary data.</text>
</comment>
<dbReference type="PANTHER" id="PTHR22702:SF1">
    <property type="entry name" value="PROTEASE-ASSOCIATED DOMAIN-CONTAINING PROTEIN 1"/>
    <property type="match status" value="1"/>
</dbReference>
<evidence type="ECO:0000256" key="1">
    <source>
        <dbReference type="ARBA" id="ARBA00022729"/>
    </source>
</evidence>
<dbReference type="Pfam" id="PF02225">
    <property type="entry name" value="PA"/>
    <property type="match status" value="1"/>
</dbReference>
<dbReference type="AlphaFoldDB" id="A0A8S2FW85"/>
<evidence type="ECO:0000313" key="6">
    <source>
        <dbReference type="Proteomes" id="UP000677228"/>
    </source>
</evidence>
<proteinExistence type="predicted"/>
<dbReference type="PANTHER" id="PTHR22702">
    <property type="entry name" value="PROTEASE-ASSOCIATED DOMAIN-CONTAINING PROTEIN"/>
    <property type="match status" value="1"/>
</dbReference>
<evidence type="ECO:0000256" key="2">
    <source>
        <dbReference type="ARBA" id="ARBA00023180"/>
    </source>
</evidence>
<dbReference type="Proteomes" id="UP000682733">
    <property type="component" value="Unassembled WGS sequence"/>
</dbReference>
<dbReference type="EMBL" id="CAJNOK010041756">
    <property type="protein sequence ID" value="CAF1560035.1"/>
    <property type="molecule type" value="Genomic_DNA"/>
</dbReference>
<dbReference type="EMBL" id="CAJOBA010064351">
    <property type="protein sequence ID" value="CAF4351649.1"/>
    <property type="molecule type" value="Genomic_DNA"/>
</dbReference>
<dbReference type="InterPro" id="IPR003137">
    <property type="entry name" value="PA_domain"/>
</dbReference>
<accession>A0A8S2FW85</accession>
<sequence>MVRFPFRYEDTIHSNVHLVPTVPIQSCSSIVNKNDLGGSVALIERGECSFVTKAINAQEVGVIGAIIMDNDKDNKQAVIDMLDDQTTRNVKIPVMFITYDDGHMILQSIKRNNFIGALINIPLNLSHTDVFKARKAPWSYWL</sequence>
<keyword evidence="1" id="KW-0732">Signal</keyword>
<keyword evidence="2" id="KW-0325">Glycoprotein</keyword>
<evidence type="ECO:0000313" key="5">
    <source>
        <dbReference type="EMBL" id="CAF4351649.1"/>
    </source>
</evidence>
<feature type="domain" description="PA" evidence="3">
    <location>
        <begin position="23"/>
        <end position="104"/>
    </location>
</feature>
<gene>
    <name evidence="4" type="ORF">OVA965_LOCUS39753</name>
    <name evidence="5" type="ORF">TMI583_LOCUS41105</name>
</gene>
<name>A0A8S2FW85_9BILA</name>
<dbReference type="Gene3D" id="3.50.30.30">
    <property type="match status" value="1"/>
</dbReference>
<evidence type="ECO:0000259" key="3">
    <source>
        <dbReference type="Pfam" id="PF02225"/>
    </source>
</evidence>
<protein>
    <recommendedName>
        <fullName evidence="3">PA domain-containing protein</fullName>
    </recommendedName>
</protein>
<dbReference type="SUPFAM" id="SSF52025">
    <property type="entry name" value="PA domain"/>
    <property type="match status" value="1"/>
</dbReference>
<organism evidence="4 6">
    <name type="scientific">Didymodactylos carnosus</name>
    <dbReference type="NCBI Taxonomy" id="1234261"/>
    <lineage>
        <taxon>Eukaryota</taxon>
        <taxon>Metazoa</taxon>
        <taxon>Spiralia</taxon>
        <taxon>Gnathifera</taxon>
        <taxon>Rotifera</taxon>
        <taxon>Eurotatoria</taxon>
        <taxon>Bdelloidea</taxon>
        <taxon>Philodinida</taxon>
        <taxon>Philodinidae</taxon>
        <taxon>Didymodactylos</taxon>
    </lineage>
</organism>
<evidence type="ECO:0000313" key="4">
    <source>
        <dbReference type="EMBL" id="CAF1560035.1"/>
    </source>
</evidence>
<dbReference type="Proteomes" id="UP000677228">
    <property type="component" value="Unassembled WGS sequence"/>
</dbReference>
<dbReference type="InterPro" id="IPR046450">
    <property type="entry name" value="PA_dom_sf"/>
</dbReference>